<feature type="transmembrane region" description="Helical" evidence="5">
    <location>
        <begin position="377"/>
        <end position="396"/>
    </location>
</feature>
<gene>
    <name evidence="7" type="ORF">QSP1433_LOCUS4609</name>
</gene>
<organism evidence="7">
    <name type="scientific">Mucochytrium quahogii</name>
    <dbReference type="NCBI Taxonomy" id="96639"/>
    <lineage>
        <taxon>Eukaryota</taxon>
        <taxon>Sar</taxon>
        <taxon>Stramenopiles</taxon>
        <taxon>Bigyra</taxon>
        <taxon>Labyrinthulomycetes</taxon>
        <taxon>Thraustochytrida</taxon>
        <taxon>Thraustochytriidae</taxon>
        <taxon>Mucochytrium</taxon>
    </lineage>
</organism>
<dbReference type="EMBL" id="HBHK01007517">
    <property type="protein sequence ID" value="CAD9674199.1"/>
    <property type="molecule type" value="Transcribed_RNA"/>
</dbReference>
<feature type="transmembrane region" description="Helical" evidence="5">
    <location>
        <begin position="150"/>
        <end position="172"/>
    </location>
</feature>
<dbReference type="GO" id="GO:0015179">
    <property type="term" value="F:L-amino acid transmembrane transporter activity"/>
    <property type="evidence" value="ECO:0007669"/>
    <property type="project" value="TreeGrafter"/>
</dbReference>
<keyword evidence="2 5" id="KW-0812">Transmembrane</keyword>
<accession>A0A7S2RL11</accession>
<dbReference type="PANTHER" id="PTHR22950">
    <property type="entry name" value="AMINO ACID TRANSPORTER"/>
    <property type="match status" value="1"/>
</dbReference>
<feature type="transmembrane region" description="Helical" evidence="5">
    <location>
        <begin position="34"/>
        <end position="55"/>
    </location>
</feature>
<name>A0A7S2RL11_9STRA</name>
<feature type="transmembrane region" description="Helical" evidence="5">
    <location>
        <begin position="402"/>
        <end position="427"/>
    </location>
</feature>
<feature type="transmembrane region" description="Helical" evidence="5">
    <location>
        <begin position="184"/>
        <end position="202"/>
    </location>
</feature>
<evidence type="ECO:0000313" key="7">
    <source>
        <dbReference type="EMBL" id="CAD9674199.1"/>
    </source>
</evidence>
<evidence type="ECO:0000256" key="4">
    <source>
        <dbReference type="ARBA" id="ARBA00023136"/>
    </source>
</evidence>
<dbReference type="PANTHER" id="PTHR22950:SF702">
    <property type="entry name" value="AMINO ACID TRANSPORTER PROTEIN"/>
    <property type="match status" value="1"/>
</dbReference>
<protein>
    <recommendedName>
        <fullName evidence="6">Amino acid transporter transmembrane domain-containing protein</fullName>
    </recommendedName>
</protein>
<evidence type="ECO:0000256" key="1">
    <source>
        <dbReference type="ARBA" id="ARBA00004141"/>
    </source>
</evidence>
<proteinExistence type="predicted"/>
<feature type="transmembrane region" description="Helical" evidence="5">
    <location>
        <begin position="61"/>
        <end position="83"/>
    </location>
</feature>
<feature type="domain" description="Amino acid transporter transmembrane" evidence="6">
    <location>
        <begin position="38"/>
        <end position="456"/>
    </location>
</feature>
<reference evidence="7" key="1">
    <citation type="submission" date="2021-01" db="EMBL/GenBank/DDBJ databases">
        <authorList>
            <person name="Corre E."/>
            <person name="Pelletier E."/>
            <person name="Niang G."/>
            <person name="Scheremetjew M."/>
            <person name="Finn R."/>
            <person name="Kale V."/>
            <person name="Holt S."/>
            <person name="Cochrane G."/>
            <person name="Meng A."/>
            <person name="Brown T."/>
            <person name="Cohen L."/>
        </authorList>
    </citation>
    <scope>NUCLEOTIDE SEQUENCE</scope>
    <source>
        <strain evidence="7">NY070348D</strain>
    </source>
</reference>
<evidence type="ECO:0000259" key="6">
    <source>
        <dbReference type="Pfam" id="PF01490"/>
    </source>
</evidence>
<evidence type="ECO:0000256" key="3">
    <source>
        <dbReference type="ARBA" id="ARBA00022989"/>
    </source>
</evidence>
<dbReference type="Pfam" id="PF01490">
    <property type="entry name" value="Aa_trans"/>
    <property type="match status" value="1"/>
</dbReference>
<sequence length="458" mass="50510">MNSSKVFTTKFPEELEEAGQVSSDGDLHPRRGRLIGFIVNLVNSVVGAGILSLSFSIASLGWMLGCIMLLVCALLVNWSLHLLNKIANRIKGDQLSFGYIASRVDKWTPLLADVFAILMAISYMIIYLGTAGEYLVDVVLYFSPDADLQAWYMSRTFYLTVCWAALGVPLSLPRKVTAHQFTSGLAMVCMGYVVILVCVYATKPVQDICATFLQTHNATECFGQKCCVDAAMQTCCIGKIASFDVSFVGLIKSIPIMLSAYSCSPQLLSCYNDLRKPTVARLALGSSLTIGSVFLMYTAVAVAGYWTYGHTVSDNVLNSYPRNLPVTIGRIGIAFLVSVSYPLWMFTARDSLVHIVVFVAEVFNRDYRDPFSRAGKVIYYSVIVFLLLLTYAIGLAGLDMSFLFILSGSIATSHVTFTLPAYFYWALFKDEGYSKTRMTCPLLAFLGVFVMVVNLIFL</sequence>
<comment type="subcellular location">
    <subcellularLocation>
        <location evidence="1">Membrane</location>
        <topology evidence="1">Multi-pass membrane protein</topology>
    </subcellularLocation>
</comment>
<feature type="transmembrane region" description="Helical" evidence="5">
    <location>
        <begin position="328"/>
        <end position="346"/>
    </location>
</feature>
<dbReference type="GO" id="GO:0016020">
    <property type="term" value="C:membrane"/>
    <property type="evidence" value="ECO:0007669"/>
    <property type="project" value="UniProtKB-SubCell"/>
</dbReference>
<keyword evidence="3 5" id="KW-1133">Transmembrane helix</keyword>
<feature type="transmembrane region" description="Helical" evidence="5">
    <location>
        <begin position="282"/>
        <end position="308"/>
    </location>
</feature>
<dbReference type="AlphaFoldDB" id="A0A7S2RL11"/>
<keyword evidence="4 5" id="KW-0472">Membrane</keyword>
<evidence type="ECO:0000256" key="2">
    <source>
        <dbReference type="ARBA" id="ARBA00022692"/>
    </source>
</evidence>
<evidence type="ECO:0000256" key="5">
    <source>
        <dbReference type="SAM" id="Phobius"/>
    </source>
</evidence>
<dbReference type="InterPro" id="IPR013057">
    <property type="entry name" value="AA_transpt_TM"/>
</dbReference>
<feature type="transmembrane region" description="Helical" evidence="5">
    <location>
        <begin position="439"/>
        <end position="457"/>
    </location>
</feature>
<feature type="transmembrane region" description="Helical" evidence="5">
    <location>
        <begin position="240"/>
        <end position="261"/>
    </location>
</feature>
<feature type="transmembrane region" description="Helical" evidence="5">
    <location>
        <begin position="110"/>
        <end position="130"/>
    </location>
</feature>